<name>A0A7M7QE17_NASVI</name>
<keyword evidence="2" id="KW-0479">Metal-binding</keyword>
<dbReference type="InParanoid" id="A0A7M7QE17"/>
<feature type="domain" description="DDE Tnp4" evidence="3">
    <location>
        <begin position="36"/>
        <end position="125"/>
    </location>
</feature>
<organism evidence="4 5">
    <name type="scientific">Nasonia vitripennis</name>
    <name type="common">Parasitic wasp</name>
    <dbReference type="NCBI Taxonomy" id="7425"/>
    <lineage>
        <taxon>Eukaryota</taxon>
        <taxon>Metazoa</taxon>
        <taxon>Ecdysozoa</taxon>
        <taxon>Arthropoda</taxon>
        <taxon>Hexapoda</taxon>
        <taxon>Insecta</taxon>
        <taxon>Pterygota</taxon>
        <taxon>Neoptera</taxon>
        <taxon>Endopterygota</taxon>
        <taxon>Hymenoptera</taxon>
        <taxon>Apocrita</taxon>
        <taxon>Proctotrupomorpha</taxon>
        <taxon>Chalcidoidea</taxon>
        <taxon>Pteromalidae</taxon>
        <taxon>Pteromalinae</taxon>
        <taxon>Nasonia</taxon>
    </lineage>
</organism>
<comment type="cofactor">
    <cofactor evidence="1">
        <name>a divalent metal cation</name>
        <dbReference type="ChEBI" id="CHEBI:60240"/>
    </cofactor>
</comment>
<evidence type="ECO:0000259" key="3">
    <source>
        <dbReference type="Pfam" id="PF13359"/>
    </source>
</evidence>
<protein>
    <recommendedName>
        <fullName evidence="3">DDE Tnp4 domain-containing protein</fullName>
    </recommendedName>
</protein>
<evidence type="ECO:0000256" key="2">
    <source>
        <dbReference type="ARBA" id="ARBA00022723"/>
    </source>
</evidence>
<dbReference type="RefSeq" id="XP_031784178.1">
    <property type="nucleotide sequence ID" value="XM_031928318.1"/>
</dbReference>
<dbReference type="GO" id="GO:0046872">
    <property type="term" value="F:metal ion binding"/>
    <property type="evidence" value="ECO:0007669"/>
    <property type="project" value="UniProtKB-KW"/>
</dbReference>
<dbReference type="OrthoDB" id="7543968at2759"/>
<dbReference type="Proteomes" id="UP000002358">
    <property type="component" value="Unassembled WGS sequence"/>
</dbReference>
<dbReference type="Pfam" id="PF13359">
    <property type="entry name" value="DDE_Tnp_4"/>
    <property type="match status" value="1"/>
</dbReference>
<dbReference type="KEGG" id="nvi:116417104"/>
<evidence type="ECO:0000313" key="5">
    <source>
        <dbReference type="Proteomes" id="UP000002358"/>
    </source>
</evidence>
<dbReference type="EnsemblMetazoa" id="XM_031928318">
    <property type="protein sequence ID" value="XP_031784178"/>
    <property type="gene ID" value="LOC116417104"/>
</dbReference>
<dbReference type="GeneID" id="116417104"/>
<accession>A0A7M7QE17</accession>
<evidence type="ECO:0000256" key="1">
    <source>
        <dbReference type="ARBA" id="ARBA00001968"/>
    </source>
</evidence>
<proteinExistence type="predicted"/>
<sequence length="170" mass="19869">MRLLSLTISNWYSSPSKKSNEKKNIREKLQSLREDQQIVREEGRYYFLGDSGYTSSPIMLTPIQNAPEDSAEALYTSEHTRTRCQIEQTFGIYSNVWLAISRRRVLPYKPKKVALIILACAVLHNFRRLNGIRPGFPAQNHANNDRHVFEEGDFQAGILERQRLIYRYYV</sequence>
<reference evidence="4" key="1">
    <citation type="submission" date="2021-01" db="UniProtKB">
        <authorList>
            <consortium name="EnsemblMetazoa"/>
        </authorList>
    </citation>
    <scope>IDENTIFICATION</scope>
</reference>
<keyword evidence="5" id="KW-1185">Reference proteome</keyword>
<dbReference type="InterPro" id="IPR027806">
    <property type="entry name" value="HARBI1_dom"/>
</dbReference>
<dbReference type="AlphaFoldDB" id="A0A7M7QE17"/>
<evidence type="ECO:0000313" key="4">
    <source>
        <dbReference type="EnsemblMetazoa" id="XP_031784178"/>
    </source>
</evidence>